<keyword evidence="6" id="KW-0227">DNA damage</keyword>
<sequence>MKHLCTNNSESGKPTNNSEAPLIDLDSSDDENMKKGGDDVVLPGGFLDPLPPKYVAQKCKNFWKAGDFEQGYDGNWDTLSGGMDHVRVHPRFLHSNATSHKWVLGAFAELLDNSLDEVCNGATYVNIDMLRNKKDGNKMLLIEDNGGGMDPDKMRQCMSLGYSLKSKVADTIGQYGNGFKTSTMRLGADVIVFSRCSAKDGKRSTQSIGLLSYTFLRSTGKEDIVVPMLDYQKDGREWKKIIRSSHADWNTNADAVFQWSPFSTEASLLKQFDHIKDQGTRIIIYNLWDDDQGQLELDFEADEEDIQIRGVNRDEKNIRMANIYPNCRHYLTYKHSLRSYASILYLRIPPGFRMILRGKDIQHHNIVNDMMIVNEITYRPQPGADKVSQDSNIVAVVTMGFVKDARAHIDVQGYNVYHKNRLIKPFWRLWKVAGSDGRGVIGVLEANFVEPAHDKQGFERTIVLSRLEARLIQMQKNYWRAHCHKIGYSGYPQPVNKNSVEDGGSRETSSKKKKGASTPPNDSSNKYQKLKSTPLTENVADDDLQTTPNLRHTNGSYHIEKSAKECTPKDTSRSAHAANAEAVHDCSPNGKTAQIVIGTQWRPFPVVGENESTPINSGTPDLHQLMEENRKLKEMLEKNDEDVVGDLLHNLERQRNQRVDLEAQVSRIAVDLLKTRLSGVIYENFENLYKVQLSMIDEFAEERERREVEQASLTNKLKDETAKKQDLVERVKQLELEKMKSNEWSAIS</sequence>
<gene>
    <name evidence="17" type="ORF">HanXRQr2_Chr05g0227701</name>
</gene>
<dbReference type="GO" id="GO:0016301">
    <property type="term" value="F:kinase activity"/>
    <property type="evidence" value="ECO:0007669"/>
    <property type="project" value="UniProtKB-KW"/>
</dbReference>
<evidence type="ECO:0000256" key="12">
    <source>
        <dbReference type="ARBA" id="ARBA00023204"/>
    </source>
</evidence>
<keyword evidence="12" id="KW-0234">DNA repair</keyword>
<evidence type="ECO:0000256" key="10">
    <source>
        <dbReference type="ARBA" id="ARBA00023054"/>
    </source>
</evidence>
<dbReference type="InterPro" id="IPR045261">
    <property type="entry name" value="MORC_ATPase"/>
</dbReference>
<keyword evidence="13" id="KW-0539">Nucleus</keyword>
<dbReference type="Pfam" id="PF13589">
    <property type="entry name" value="HATPase_c_3"/>
    <property type="match status" value="1"/>
</dbReference>
<dbReference type="AlphaFoldDB" id="A0A9K3J377"/>
<comment type="similarity">
    <text evidence="2">Belongs to the MORC ATPase protein family.</text>
</comment>
<proteinExistence type="inferred from homology"/>
<evidence type="ECO:0000256" key="1">
    <source>
        <dbReference type="ARBA" id="ARBA00004123"/>
    </source>
</evidence>
<dbReference type="GO" id="GO:0004519">
    <property type="term" value="F:endonuclease activity"/>
    <property type="evidence" value="ECO:0007669"/>
    <property type="project" value="UniProtKB-KW"/>
</dbReference>
<evidence type="ECO:0000256" key="13">
    <source>
        <dbReference type="ARBA" id="ARBA00023242"/>
    </source>
</evidence>
<dbReference type="GO" id="GO:0031349">
    <property type="term" value="P:positive regulation of defense response"/>
    <property type="evidence" value="ECO:0007669"/>
    <property type="project" value="UniProtKB-ARBA"/>
</dbReference>
<evidence type="ECO:0000256" key="6">
    <source>
        <dbReference type="ARBA" id="ARBA00022763"/>
    </source>
</evidence>
<keyword evidence="11" id="KW-0943">RNA-mediated gene silencing</keyword>
<dbReference type="Pfam" id="PF17942">
    <property type="entry name" value="Morc6_S5"/>
    <property type="match status" value="1"/>
</dbReference>
<feature type="compositionally biased region" description="Polar residues" evidence="15">
    <location>
        <begin position="518"/>
        <end position="536"/>
    </location>
</feature>
<feature type="compositionally biased region" description="Polar residues" evidence="15">
    <location>
        <begin position="545"/>
        <end position="556"/>
    </location>
</feature>
<keyword evidence="9" id="KW-0156">Chromatin regulator</keyword>
<evidence type="ECO:0000256" key="3">
    <source>
        <dbReference type="ARBA" id="ARBA00022722"/>
    </source>
</evidence>
<keyword evidence="4" id="KW-0547">Nucleotide-binding</keyword>
<feature type="region of interest" description="Disordered" evidence="15">
    <location>
        <begin position="1"/>
        <end position="37"/>
    </location>
</feature>
<dbReference type="GO" id="GO:0031047">
    <property type="term" value="P:regulatory ncRNA-mediated gene silencing"/>
    <property type="evidence" value="ECO:0007669"/>
    <property type="project" value="UniProtKB-KW"/>
</dbReference>
<keyword evidence="18" id="KW-1185">Reference proteome</keyword>
<accession>A0A9K3J377</accession>
<feature type="region of interest" description="Disordered" evidence="15">
    <location>
        <begin position="490"/>
        <end position="586"/>
    </location>
</feature>
<keyword evidence="10 14" id="KW-0175">Coiled coil</keyword>
<comment type="caution">
    <text evidence="17">The sequence shown here is derived from an EMBL/GenBank/DDBJ whole genome shotgun (WGS) entry which is preliminary data.</text>
</comment>
<keyword evidence="3" id="KW-0540">Nuclease</keyword>
<keyword evidence="17" id="KW-0418">Kinase</keyword>
<evidence type="ECO:0000256" key="11">
    <source>
        <dbReference type="ARBA" id="ARBA00023158"/>
    </source>
</evidence>
<evidence type="ECO:0000256" key="5">
    <source>
        <dbReference type="ARBA" id="ARBA00022759"/>
    </source>
</evidence>
<dbReference type="GO" id="GO:0005634">
    <property type="term" value="C:nucleus"/>
    <property type="evidence" value="ECO:0000318"/>
    <property type="project" value="GO_Central"/>
</dbReference>
<dbReference type="InterPro" id="IPR041006">
    <property type="entry name" value="Morc_S5"/>
</dbReference>
<evidence type="ECO:0000256" key="2">
    <source>
        <dbReference type="ARBA" id="ARBA00007845"/>
    </source>
</evidence>
<reference evidence="17" key="1">
    <citation type="journal article" date="2017" name="Nature">
        <title>The sunflower genome provides insights into oil metabolism, flowering and Asterid evolution.</title>
        <authorList>
            <person name="Badouin H."/>
            <person name="Gouzy J."/>
            <person name="Grassa C.J."/>
            <person name="Murat F."/>
            <person name="Staton S.E."/>
            <person name="Cottret L."/>
            <person name="Lelandais-Briere C."/>
            <person name="Owens G.L."/>
            <person name="Carrere S."/>
            <person name="Mayjonade B."/>
            <person name="Legrand L."/>
            <person name="Gill N."/>
            <person name="Kane N.C."/>
            <person name="Bowers J.E."/>
            <person name="Hubner S."/>
            <person name="Bellec A."/>
            <person name="Berard A."/>
            <person name="Berges H."/>
            <person name="Blanchet N."/>
            <person name="Boniface M.C."/>
            <person name="Brunel D."/>
            <person name="Catrice O."/>
            <person name="Chaidir N."/>
            <person name="Claudel C."/>
            <person name="Donnadieu C."/>
            <person name="Faraut T."/>
            <person name="Fievet G."/>
            <person name="Helmstetter N."/>
            <person name="King M."/>
            <person name="Knapp S.J."/>
            <person name="Lai Z."/>
            <person name="Le Paslier M.C."/>
            <person name="Lippi Y."/>
            <person name="Lorenzon L."/>
            <person name="Mandel J.R."/>
            <person name="Marage G."/>
            <person name="Marchand G."/>
            <person name="Marquand E."/>
            <person name="Bret-Mestries E."/>
            <person name="Morien E."/>
            <person name="Nambeesan S."/>
            <person name="Nguyen T."/>
            <person name="Pegot-Espagnet P."/>
            <person name="Pouilly N."/>
            <person name="Raftis F."/>
            <person name="Sallet E."/>
            <person name="Schiex T."/>
            <person name="Thomas J."/>
            <person name="Vandecasteele C."/>
            <person name="Vares D."/>
            <person name="Vear F."/>
            <person name="Vautrin S."/>
            <person name="Crespi M."/>
            <person name="Mangin B."/>
            <person name="Burke J.M."/>
            <person name="Salse J."/>
            <person name="Munos S."/>
            <person name="Vincourt P."/>
            <person name="Rieseberg L.H."/>
            <person name="Langlade N.B."/>
        </authorList>
    </citation>
    <scope>NUCLEOTIDE SEQUENCE</scope>
    <source>
        <tissue evidence="17">Leaves</tissue>
    </source>
</reference>
<feature type="coiled-coil region" evidence="14">
    <location>
        <begin position="710"/>
        <end position="737"/>
    </location>
</feature>
<feature type="coiled-coil region" evidence="14">
    <location>
        <begin position="622"/>
        <end position="671"/>
    </location>
</feature>
<evidence type="ECO:0000256" key="4">
    <source>
        <dbReference type="ARBA" id="ARBA00022741"/>
    </source>
</evidence>
<dbReference type="Proteomes" id="UP000215914">
    <property type="component" value="Unassembled WGS sequence"/>
</dbReference>
<dbReference type="PANTHER" id="PTHR23336:SF60">
    <property type="entry name" value="HISTIDINE KINASE_HSP90-LIKE ATPASE"/>
    <property type="match status" value="1"/>
</dbReference>
<evidence type="ECO:0000256" key="9">
    <source>
        <dbReference type="ARBA" id="ARBA00022853"/>
    </source>
</evidence>
<keyword evidence="17" id="KW-0808">Transferase</keyword>
<dbReference type="GO" id="GO:0006281">
    <property type="term" value="P:DNA repair"/>
    <property type="evidence" value="ECO:0007669"/>
    <property type="project" value="UniProtKB-KW"/>
</dbReference>
<evidence type="ECO:0000256" key="15">
    <source>
        <dbReference type="SAM" id="MobiDB-lite"/>
    </source>
</evidence>
<keyword evidence="8" id="KW-0067">ATP-binding</keyword>
<dbReference type="Gene3D" id="3.30.565.10">
    <property type="entry name" value="Histidine kinase-like ATPase, C-terminal domain"/>
    <property type="match status" value="1"/>
</dbReference>
<keyword evidence="5" id="KW-0255">Endonuclease</keyword>
<comment type="subcellular location">
    <subcellularLocation>
        <location evidence="1">Nucleus</location>
    </subcellularLocation>
</comment>
<evidence type="ECO:0000256" key="8">
    <source>
        <dbReference type="ARBA" id="ARBA00022840"/>
    </source>
</evidence>
<evidence type="ECO:0000259" key="16">
    <source>
        <dbReference type="Pfam" id="PF17942"/>
    </source>
</evidence>
<evidence type="ECO:0000313" key="18">
    <source>
        <dbReference type="Proteomes" id="UP000215914"/>
    </source>
</evidence>
<evidence type="ECO:0000313" key="17">
    <source>
        <dbReference type="EMBL" id="KAF5806965.1"/>
    </source>
</evidence>
<name>A0A9K3J377_HELAN</name>
<dbReference type="InterPro" id="IPR036890">
    <property type="entry name" value="HATPase_C_sf"/>
</dbReference>
<feature type="compositionally biased region" description="Basic and acidic residues" evidence="15">
    <location>
        <begin position="558"/>
        <end position="573"/>
    </location>
</feature>
<dbReference type="GO" id="GO:0005524">
    <property type="term" value="F:ATP binding"/>
    <property type="evidence" value="ECO:0007669"/>
    <property type="project" value="UniProtKB-KW"/>
</dbReference>
<evidence type="ECO:0000256" key="7">
    <source>
        <dbReference type="ARBA" id="ARBA00022801"/>
    </source>
</evidence>
<dbReference type="FunFam" id="3.30.565.10:FF:000075">
    <property type="entry name" value="MORC family CW-type zinc finger protein 4"/>
    <property type="match status" value="1"/>
</dbReference>
<dbReference type="Gramene" id="mRNA:HanXRQr2_Chr05g0227701">
    <property type="protein sequence ID" value="mRNA:HanXRQr2_Chr05g0227701"/>
    <property type="gene ID" value="HanXRQr2_Chr05g0227701"/>
</dbReference>
<dbReference type="PANTHER" id="PTHR23336">
    <property type="entry name" value="ZINC FINGER CW-TYPE COILED-COIL DOMAIN PROTEIN 3"/>
    <property type="match status" value="1"/>
</dbReference>
<dbReference type="EMBL" id="MNCJ02000320">
    <property type="protein sequence ID" value="KAF5806965.1"/>
    <property type="molecule type" value="Genomic_DNA"/>
</dbReference>
<dbReference type="GO" id="GO:0006325">
    <property type="term" value="P:chromatin organization"/>
    <property type="evidence" value="ECO:0007669"/>
    <property type="project" value="UniProtKB-KW"/>
</dbReference>
<reference evidence="17" key="2">
    <citation type="submission" date="2020-06" db="EMBL/GenBank/DDBJ databases">
        <title>Helianthus annuus Genome sequencing and assembly Release 2.</title>
        <authorList>
            <person name="Gouzy J."/>
            <person name="Langlade N."/>
            <person name="Munos S."/>
        </authorList>
    </citation>
    <scope>NUCLEOTIDE SEQUENCE</scope>
    <source>
        <tissue evidence="17">Leaves</tissue>
    </source>
</reference>
<protein>
    <submittedName>
        <fullName evidence="17">Histidine kinase/HSP90-like ATPase</fullName>
    </submittedName>
</protein>
<feature type="compositionally biased region" description="Polar residues" evidence="15">
    <location>
        <begin position="1"/>
        <end position="19"/>
    </location>
</feature>
<organism evidence="17 18">
    <name type="scientific">Helianthus annuus</name>
    <name type="common">Common sunflower</name>
    <dbReference type="NCBI Taxonomy" id="4232"/>
    <lineage>
        <taxon>Eukaryota</taxon>
        <taxon>Viridiplantae</taxon>
        <taxon>Streptophyta</taxon>
        <taxon>Embryophyta</taxon>
        <taxon>Tracheophyta</taxon>
        <taxon>Spermatophyta</taxon>
        <taxon>Magnoliopsida</taxon>
        <taxon>eudicotyledons</taxon>
        <taxon>Gunneridae</taxon>
        <taxon>Pentapetalae</taxon>
        <taxon>asterids</taxon>
        <taxon>campanulids</taxon>
        <taxon>Asterales</taxon>
        <taxon>Asteraceae</taxon>
        <taxon>Asteroideae</taxon>
        <taxon>Heliantheae alliance</taxon>
        <taxon>Heliantheae</taxon>
        <taxon>Helianthus</taxon>
    </lineage>
</organism>
<feature type="compositionally biased region" description="Basic and acidic residues" evidence="15">
    <location>
        <begin position="499"/>
        <end position="510"/>
    </location>
</feature>
<dbReference type="SUPFAM" id="SSF55874">
    <property type="entry name" value="ATPase domain of HSP90 chaperone/DNA topoisomerase II/histidine kinase"/>
    <property type="match status" value="1"/>
</dbReference>
<evidence type="ECO:0000256" key="14">
    <source>
        <dbReference type="SAM" id="Coils"/>
    </source>
</evidence>
<keyword evidence="7" id="KW-0378">Hydrolase</keyword>
<feature type="domain" description="Morc S5" evidence="16">
    <location>
        <begin position="335"/>
        <end position="479"/>
    </location>
</feature>
<dbReference type="GO" id="GO:0016887">
    <property type="term" value="F:ATP hydrolysis activity"/>
    <property type="evidence" value="ECO:0007669"/>
    <property type="project" value="InterPro"/>
</dbReference>